<dbReference type="InParanoid" id="A0A3P8Y5X2"/>
<organism evidence="1 2">
    <name type="scientific">Esox lucius</name>
    <name type="common">Northern pike</name>
    <dbReference type="NCBI Taxonomy" id="8010"/>
    <lineage>
        <taxon>Eukaryota</taxon>
        <taxon>Metazoa</taxon>
        <taxon>Chordata</taxon>
        <taxon>Craniata</taxon>
        <taxon>Vertebrata</taxon>
        <taxon>Euteleostomi</taxon>
        <taxon>Actinopterygii</taxon>
        <taxon>Neopterygii</taxon>
        <taxon>Teleostei</taxon>
        <taxon>Protacanthopterygii</taxon>
        <taxon>Esociformes</taxon>
        <taxon>Esocidae</taxon>
        <taxon>Esox</taxon>
    </lineage>
</organism>
<protein>
    <submittedName>
        <fullName evidence="1">Uncharacterized protein</fullName>
    </submittedName>
</protein>
<reference evidence="2" key="1">
    <citation type="journal article" date="2014" name="PLoS ONE">
        <title>The genome and linkage map of the northern pike (Esox lucius): conserved synteny revealed between the salmonid sister group and the Neoteleostei.</title>
        <authorList>
            <person name="Rondeau E.B."/>
            <person name="Minkley D.R."/>
            <person name="Leong J.S."/>
            <person name="Messmer A.M."/>
            <person name="Jantzen J.R."/>
            <person name="von Schalburg K.R."/>
            <person name="Lemon C."/>
            <person name="Bird N.H."/>
            <person name="Koop B.F."/>
        </authorList>
    </citation>
    <scope>NUCLEOTIDE SEQUENCE</scope>
</reference>
<keyword evidence="2" id="KW-1185">Reference proteome</keyword>
<dbReference type="Ensembl" id="ENSELUT00000037952.3">
    <property type="protein sequence ID" value="ENSELUP00000012087.2"/>
    <property type="gene ID" value="ENSELUG00000000457.3"/>
</dbReference>
<dbReference type="Bgee" id="ENSELUG00000000457">
    <property type="expression patterns" value="Expressed in liver and 5 other cell types or tissues"/>
</dbReference>
<reference evidence="1" key="4">
    <citation type="submission" date="2025-09" db="UniProtKB">
        <authorList>
            <consortium name="Ensembl"/>
        </authorList>
    </citation>
    <scope>IDENTIFICATION</scope>
</reference>
<reference evidence="1" key="2">
    <citation type="submission" date="2020-02" db="EMBL/GenBank/DDBJ databases">
        <title>Esox lucius (northern pike) genome, fEsoLuc1, primary haplotype.</title>
        <authorList>
            <person name="Myers G."/>
            <person name="Karagic N."/>
            <person name="Meyer A."/>
            <person name="Pippel M."/>
            <person name="Reichard M."/>
            <person name="Winkler S."/>
            <person name="Tracey A."/>
            <person name="Sims Y."/>
            <person name="Howe K."/>
            <person name="Rhie A."/>
            <person name="Formenti G."/>
            <person name="Durbin R."/>
            <person name="Fedrigo O."/>
            <person name="Jarvis E.D."/>
        </authorList>
    </citation>
    <scope>NUCLEOTIDE SEQUENCE [LARGE SCALE GENOMIC DNA]</scope>
</reference>
<dbReference type="Proteomes" id="UP000265140">
    <property type="component" value="Chromosome 6"/>
</dbReference>
<reference evidence="1" key="3">
    <citation type="submission" date="2025-08" db="UniProtKB">
        <authorList>
            <consortium name="Ensembl"/>
        </authorList>
    </citation>
    <scope>IDENTIFICATION</scope>
</reference>
<name>A0A3P8Y5X2_ESOLU</name>
<proteinExistence type="predicted"/>
<evidence type="ECO:0000313" key="1">
    <source>
        <dbReference type="Ensembl" id="ENSELUP00000012087.2"/>
    </source>
</evidence>
<accession>A0A3P8Y5X2</accession>
<dbReference type="AlphaFoldDB" id="A0A3P8Y5X2"/>
<evidence type="ECO:0000313" key="2">
    <source>
        <dbReference type="Proteomes" id="UP000265140"/>
    </source>
</evidence>
<sequence length="81" mass="9294">VDPYLQQLVSILQPRLMSDAPGRHLRHKHASALPVHYGDAQGFCPLLHRHSARLLQVRPLTGQRHKRRNLKLTLCFRLGTT</sequence>